<proteinExistence type="predicted"/>
<dbReference type="GO" id="GO:0003677">
    <property type="term" value="F:DNA binding"/>
    <property type="evidence" value="ECO:0007669"/>
    <property type="project" value="InterPro"/>
</dbReference>
<dbReference type="AlphaFoldDB" id="H8YY67"/>
<dbReference type="EMBL" id="JH603168">
    <property type="protein sequence ID" value="EIC23393.1"/>
    <property type="molecule type" value="Genomic_DNA"/>
</dbReference>
<evidence type="ECO:0000313" key="2">
    <source>
        <dbReference type="Proteomes" id="UP000002964"/>
    </source>
</evidence>
<dbReference type="SUPFAM" id="SSF143880">
    <property type="entry name" value="NE0471 N-terminal domain-like"/>
    <property type="match status" value="1"/>
</dbReference>
<dbReference type="OrthoDB" id="6935755at2"/>
<evidence type="ECO:0000313" key="1">
    <source>
        <dbReference type="EMBL" id="EIC23393.1"/>
    </source>
</evidence>
<dbReference type="InterPro" id="IPR018841">
    <property type="entry name" value="DUF2442"/>
</dbReference>
<dbReference type="Proteomes" id="UP000002964">
    <property type="component" value="Unassembled WGS sequence"/>
</dbReference>
<dbReference type="Gene3D" id="3.30.2020.10">
    <property type="entry name" value="NE0471-like N-terminal domain"/>
    <property type="match status" value="1"/>
</dbReference>
<evidence type="ECO:0008006" key="3">
    <source>
        <dbReference type="Google" id="ProtNLM"/>
    </source>
</evidence>
<reference evidence="2" key="1">
    <citation type="submission" date="2011-06" db="EMBL/GenBank/DDBJ databases">
        <authorList>
            <consortium name="US DOE Joint Genome Institute (JGI-PGF)"/>
            <person name="Lucas S."/>
            <person name="Han J."/>
            <person name="Lapidus A."/>
            <person name="Cheng J.-F."/>
            <person name="Goodwin L."/>
            <person name="Pitluck S."/>
            <person name="Peters L."/>
            <person name="Land M.L."/>
            <person name="Hauser L."/>
            <person name="Vogl K."/>
            <person name="Liu Z."/>
            <person name="Overmann J."/>
            <person name="Frigaard N.-U."/>
            <person name="Bryant D.A."/>
            <person name="Woyke T.J."/>
        </authorList>
    </citation>
    <scope>NUCLEOTIDE SEQUENCE [LARGE SCALE GENOMIC DNA]</scope>
    <source>
        <strain evidence="2">970</strain>
    </source>
</reference>
<dbReference type="SUPFAM" id="SSF47413">
    <property type="entry name" value="lambda repressor-like DNA-binding domains"/>
    <property type="match status" value="1"/>
</dbReference>
<protein>
    <recommendedName>
        <fullName evidence="3">DUF2442 domain-containing protein</fullName>
    </recommendedName>
</protein>
<dbReference type="eggNOG" id="ENOG50302PJ">
    <property type="taxonomic scope" value="Bacteria"/>
</dbReference>
<dbReference type="Gene3D" id="1.10.260.40">
    <property type="entry name" value="lambda repressor-like DNA-binding domains"/>
    <property type="match status" value="1"/>
</dbReference>
<accession>H8YY67</accession>
<dbReference type="InterPro" id="IPR010982">
    <property type="entry name" value="Lambda_DNA-bd_dom_sf"/>
</dbReference>
<dbReference type="InterPro" id="IPR036782">
    <property type="entry name" value="NE0471-like_N"/>
</dbReference>
<dbReference type="HOGENOM" id="CLU_144769_0_0_6"/>
<gene>
    <name evidence="1" type="ORF">Thi970DRAFT_01057</name>
</gene>
<name>H8YY67_9GAMM</name>
<dbReference type="Pfam" id="PF10387">
    <property type="entry name" value="DUF2442"/>
    <property type="match status" value="1"/>
</dbReference>
<keyword evidence="2" id="KW-1185">Reference proteome</keyword>
<reference evidence="1 2" key="2">
    <citation type="submission" date="2011-11" db="EMBL/GenBank/DDBJ databases">
        <authorList>
            <consortium name="US DOE Joint Genome Institute"/>
            <person name="Lucas S."/>
            <person name="Han J."/>
            <person name="Lapidus A."/>
            <person name="Cheng J.-F."/>
            <person name="Goodwin L."/>
            <person name="Pitluck S."/>
            <person name="Peters L."/>
            <person name="Ovchinnikova G."/>
            <person name="Zhang X."/>
            <person name="Detter J.C."/>
            <person name="Han C."/>
            <person name="Tapia R."/>
            <person name="Land M."/>
            <person name="Hauser L."/>
            <person name="Kyrpides N."/>
            <person name="Ivanova N."/>
            <person name="Pagani I."/>
            <person name="Vogl K."/>
            <person name="Liu Z."/>
            <person name="Overmann J."/>
            <person name="Frigaard N.-U."/>
            <person name="Bryant D."/>
            <person name="Woyke T."/>
        </authorList>
    </citation>
    <scope>NUCLEOTIDE SEQUENCE [LARGE SCALE GENOMIC DNA]</scope>
    <source>
        <strain evidence="1 2">970</strain>
    </source>
</reference>
<sequence>MASMKRPRLKAVEALPRYRLRLTFVDDKVRELDFAPLWQESPGLAPLQLAEVFAEASLIEGEGWAVVWPSADIQIGADTLWLDAQAQNAPDENTRIFAQWRARNHLSLAQAAEALGLTTRTISAFGTGARPVPRYIALACIGWEAEHRREAA</sequence>
<organism evidence="1 2">
    <name type="scientific">Thiorhodovibrio frisius</name>
    <dbReference type="NCBI Taxonomy" id="631362"/>
    <lineage>
        <taxon>Bacteria</taxon>
        <taxon>Pseudomonadati</taxon>
        <taxon>Pseudomonadota</taxon>
        <taxon>Gammaproteobacteria</taxon>
        <taxon>Chromatiales</taxon>
        <taxon>Chromatiaceae</taxon>
        <taxon>Thiorhodovibrio</taxon>
    </lineage>
</organism>